<accession>A0A1I6P275</accession>
<dbReference type="RefSeq" id="WP_090222948.1">
    <property type="nucleotide sequence ID" value="NZ_FOZP01000001.1"/>
</dbReference>
<dbReference type="InterPro" id="IPR050563">
    <property type="entry name" value="4-hydroxybenzoyl-CoA_TE"/>
</dbReference>
<evidence type="ECO:0000256" key="2">
    <source>
        <dbReference type="ARBA" id="ARBA00022801"/>
    </source>
</evidence>
<dbReference type="STRING" id="593133.SAMN04488006_0818"/>
<organism evidence="4 5">
    <name type="scientific">Lutibacter maritimus</name>
    <dbReference type="NCBI Taxonomy" id="593133"/>
    <lineage>
        <taxon>Bacteria</taxon>
        <taxon>Pseudomonadati</taxon>
        <taxon>Bacteroidota</taxon>
        <taxon>Flavobacteriia</taxon>
        <taxon>Flavobacteriales</taxon>
        <taxon>Flavobacteriaceae</taxon>
        <taxon>Lutibacter</taxon>
    </lineage>
</organism>
<dbReference type="OrthoDB" id="9801517at2"/>
<dbReference type="GO" id="GO:0047617">
    <property type="term" value="F:fatty acyl-CoA hydrolase activity"/>
    <property type="evidence" value="ECO:0007669"/>
    <property type="project" value="TreeGrafter"/>
</dbReference>
<dbReference type="InterPro" id="IPR029069">
    <property type="entry name" value="HotDog_dom_sf"/>
</dbReference>
<name>A0A1I6P275_9FLAO</name>
<reference evidence="5" key="1">
    <citation type="submission" date="2016-10" db="EMBL/GenBank/DDBJ databases">
        <authorList>
            <person name="Varghese N."/>
            <person name="Submissions S."/>
        </authorList>
    </citation>
    <scope>NUCLEOTIDE SEQUENCE [LARGE SCALE GENOMIC DNA]</scope>
    <source>
        <strain evidence="5">DSM 24450</strain>
    </source>
</reference>
<evidence type="ECO:0000259" key="3">
    <source>
        <dbReference type="Pfam" id="PF01643"/>
    </source>
</evidence>
<dbReference type="AlphaFoldDB" id="A0A1I6P275"/>
<dbReference type="InterPro" id="IPR002864">
    <property type="entry name" value="Acyl-ACP_thioesterase_NHD"/>
</dbReference>
<keyword evidence="5" id="KW-1185">Reference proteome</keyword>
<comment type="similarity">
    <text evidence="1">Belongs to the 4-hydroxybenzoyl-CoA thioesterase family.</text>
</comment>
<feature type="domain" description="Acyl-ACP thioesterase N-terminal hotdog" evidence="3">
    <location>
        <begin position="6"/>
        <end position="126"/>
    </location>
</feature>
<gene>
    <name evidence="4" type="ORF">SAMN04488006_0818</name>
</gene>
<protein>
    <submittedName>
        <fullName evidence="4">Acyl-CoA thioester hydrolase</fullName>
    </submittedName>
</protein>
<keyword evidence="2 4" id="KW-0378">Hydrolase</keyword>
<dbReference type="EMBL" id="FOZP01000001">
    <property type="protein sequence ID" value="SFS34160.1"/>
    <property type="molecule type" value="Genomic_DNA"/>
</dbReference>
<evidence type="ECO:0000313" key="4">
    <source>
        <dbReference type="EMBL" id="SFS34160.1"/>
    </source>
</evidence>
<dbReference type="GO" id="GO:0006633">
    <property type="term" value="P:fatty acid biosynthetic process"/>
    <property type="evidence" value="ECO:0007669"/>
    <property type="project" value="InterPro"/>
</dbReference>
<dbReference type="Proteomes" id="UP000199312">
    <property type="component" value="Unassembled WGS sequence"/>
</dbReference>
<evidence type="ECO:0000256" key="1">
    <source>
        <dbReference type="ARBA" id="ARBA00005953"/>
    </source>
</evidence>
<dbReference type="PANTHER" id="PTHR31793:SF27">
    <property type="entry name" value="NOVEL THIOESTERASE SUPERFAMILY DOMAIN AND SAPOSIN A-TYPE DOMAIN CONTAINING PROTEIN (0610012H03RIK)"/>
    <property type="match status" value="1"/>
</dbReference>
<dbReference type="SUPFAM" id="SSF54637">
    <property type="entry name" value="Thioesterase/thiol ester dehydrase-isomerase"/>
    <property type="match status" value="1"/>
</dbReference>
<dbReference type="Gene3D" id="3.10.129.10">
    <property type="entry name" value="Hotdog Thioesterase"/>
    <property type="match status" value="1"/>
</dbReference>
<proteinExistence type="inferred from homology"/>
<dbReference type="PANTHER" id="PTHR31793">
    <property type="entry name" value="4-HYDROXYBENZOYL-COA THIOESTERASE FAMILY MEMBER"/>
    <property type="match status" value="1"/>
</dbReference>
<dbReference type="Pfam" id="PF01643">
    <property type="entry name" value="Acyl-ACP_TE"/>
    <property type="match status" value="1"/>
</dbReference>
<evidence type="ECO:0000313" key="5">
    <source>
        <dbReference type="Proteomes" id="UP000199312"/>
    </source>
</evidence>
<dbReference type="CDD" id="cd00586">
    <property type="entry name" value="4HBT"/>
    <property type="match status" value="1"/>
</dbReference>
<sequence>MDNVCYEFKHQVESNEIDSLNHVNNINYLNWVQLAANKHWASLTNSKFDNKYVWVVLRHEIDYISPAFLNDIVTIKTWIGDTYGVKSDRFVEISRNGELLTKAKTTWCLLDKKLMKVVRIPNNILQLLNELKL</sequence>